<evidence type="ECO:0000256" key="1">
    <source>
        <dbReference type="SAM" id="MobiDB-lite"/>
    </source>
</evidence>
<evidence type="ECO:0000313" key="3">
    <source>
        <dbReference type="Proteomes" id="UP000245764"/>
    </source>
</evidence>
<proteinExistence type="predicted"/>
<organism evidence="2 3">
    <name type="scientific">Zymoseptoria tritici ST99CH_1E4</name>
    <dbReference type="NCBI Taxonomy" id="1276532"/>
    <lineage>
        <taxon>Eukaryota</taxon>
        <taxon>Fungi</taxon>
        <taxon>Dikarya</taxon>
        <taxon>Ascomycota</taxon>
        <taxon>Pezizomycotina</taxon>
        <taxon>Dothideomycetes</taxon>
        <taxon>Dothideomycetidae</taxon>
        <taxon>Mycosphaerellales</taxon>
        <taxon>Mycosphaerellaceae</taxon>
        <taxon>Zymoseptoria</taxon>
    </lineage>
</organism>
<gene>
    <name evidence="2" type="ORF">ZT1E4_G10054</name>
</gene>
<dbReference type="EMBL" id="LT854262">
    <property type="protein sequence ID" value="SMR59319.1"/>
    <property type="molecule type" value="Genomic_DNA"/>
</dbReference>
<reference evidence="3" key="1">
    <citation type="submission" date="2017-05" db="EMBL/GenBank/DDBJ databases">
        <authorList>
            <person name="Song R."/>
            <person name="Chenine A.L."/>
            <person name="Ruprecht R.M."/>
        </authorList>
    </citation>
    <scope>NUCLEOTIDE SEQUENCE [LARGE SCALE GENOMIC DNA]</scope>
</reference>
<protein>
    <submittedName>
        <fullName evidence="2">Uncharacterized protein</fullName>
    </submittedName>
</protein>
<name>A0A2H1H0I6_ZYMTR</name>
<evidence type="ECO:0000313" key="2">
    <source>
        <dbReference type="EMBL" id="SMR59319.1"/>
    </source>
</evidence>
<dbReference type="Proteomes" id="UP000245764">
    <property type="component" value="Chromosome 10"/>
</dbReference>
<accession>A0A2H1H0I6</accession>
<dbReference type="AlphaFoldDB" id="A0A2H1H0I6"/>
<feature type="region of interest" description="Disordered" evidence="1">
    <location>
        <begin position="96"/>
        <end position="125"/>
    </location>
</feature>
<sequence>MSRTTDLDVDKVLRMQGDELLASGDEMNWYAREDMTTIKEILQGRSKNKPWDWWKAQAILHGVAHQSEYHKMGEQCAGGFQSALRQVMYGDEPPSPIFTTRDGRPRTGPHYHAPLPHRDEPEDTSSQFGRALAKVMAEIERNPPSSPLLAANFTNHISNSEPEAQVQPYIGTLSVGGPYPVRMLKSSLYKSFVQNPPPPLSVLDFDLTLTLDITTNKIYGVFRIATIEGVFKLENYEPSRDCYFSYWAKDFAINKSRADMGVLTGSGQDGITGEFFNFSEDGRMVTFRAQMGREVKVNESLEVLKRECARLRY</sequence>